<feature type="region of interest" description="Disordered" evidence="3">
    <location>
        <begin position="463"/>
        <end position="497"/>
    </location>
</feature>
<dbReference type="InterPro" id="IPR011989">
    <property type="entry name" value="ARM-like"/>
</dbReference>
<dbReference type="Pfam" id="PF00806">
    <property type="entry name" value="PUF"/>
    <property type="match status" value="3"/>
</dbReference>
<accession>A0A1L0DGJ2</accession>
<dbReference type="PANTHER" id="PTHR47093:SF1">
    <property type="entry name" value="PROTEIN JSN1-RELATED"/>
    <property type="match status" value="1"/>
</dbReference>
<evidence type="ECO:0000256" key="3">
    <source>
        <dbReference type="SAM" id="MobiDB-lite"/>
    </source>
</evidence>
<dbReference type="EMBL" id="LT635767">
    <property type="protein sequence ID" value="SGZ55636.1"/>
    <property type="molecule type" value="Genomic_DNA"/>
</dbReference>
<dbReference type="PROSITE" id="PS50303">
    <property type="entry name" value="PUM_HD"/>
    <property type="match status" value="1"/>
</dbReference>
<dbReference type="GO" id="GO:0003729">
    <property type="term" value="F:mRNA binding"/>
    <property type="evidence" value="ECO:0007669"/>
    <property type="project" value="UniProtKB-ARBA"/>
</dbReference>
<feature type="compositionally biased region" description="Polar residues" evidence="3">
    <location>
        <begin position="566"/>
        <end position="577"/>
    </location>
</feature>
<evidence type="ECO:0000259" key="4">
    <source>
        <dbReference type="PROSITE" id="PS50303"/>
    </source>
</evidence>
<dbReference type="SUPFAM" id="SSF48371">
    <property type="entry name" value="ARM repeat"/>
    <property type="match status" value="1"/>
</dbReference>
<dbReference type="PROSITE" id="PS50302">
    <property type="entry name" value="PUM"/>
    <property type="match status" value="3"/>
</dbReference>
<feature type="repeat" description="Pumilio" evidence="2">
    <location>
        <begin position="672"/>
        <end position="710"/>
    </location>
</feature>
<evidence type="ECO:0000256" key="1">
    <source>
        <dbReference type="ARBA" id="ARBA00022737"/>
    </source>
</evidence>
<dbReference type="Gene3D" id="1.25.10.10">
    <property type="entry name" value="Leucine-rich Repeat Variant"/>
    <property type="match status" value="1"/>
</dbReference>
<sequence>MASYSPPLISLSHALPVQPDPHASGVASTSQDSRVLALARNSHIMSGLIPIPASSVSGLLPPSVLPQDSLLRPLDSLHMLDLLPSSHIGENLFTGQCMGGNGGNNSHNNTSSGSGAMDILLASLLLLNLGLLGRRMRSGSLFLTNSIWNDDAVLLHLPLHMLGLGVLDVFQESSAPLSKPGLLFLSPTLSAQPSLLGMGNPTRNRSHTTTAAGHSSLGPIHGLDSSRIGLLPFLSASKNDASLLLDNLVLNLSDAPGQVTRNRSQTYLGVTPTIPEIPMAVYPMMTMQGLQMPMHNAQPPQGNHVLTSHNLQQGHHLDGYALGNTLGGLFLPYLQNDFDLSEVVITTNFENPNLGPTSTLLFDNVPQFVDAGNLFQLLNNSPAAVAGMHGRSVLSVRVSSMASSKMALVECSSIEVAMGLKANFNHLEIVSGSILYVAFARLAEPSAPPEKQSLSQTPPVIKQMNGSRQESTPSDGARSSARNSTELNKPSPPQDLESSLLYSVSRLSVMQSVDMNKVKSLIHSTTRFPKSKYQTNFGPLPDPIPLRQFDSPKLRELRKILENNERALQSNNRQPSPESEGETKIMSQLELEDLALAMLDELPELCHDHIGNTVVQKLFMVIKSPLIKLMMVREIAPYLTQLSIHKNGTWAIQKIINLCHNDFQQKKIITDSLKPYAVKLFNDQFGNYVLQCCLKFDSPFNDFIFESLIENFIEVSSGRFGARCIRTILETANDSKPSSKVSVTNEQVFLVASLIVEFANELVVNSNGSLLITWFLDTFSGFKGLDGDNRYDLLCEKFMPHLEKLCTHKLAHLIIFKILNHRNDNRVKQLLMDSIFGPYNEFDEDDVGLRPPSALLEAILLENQEHNAGPLFIYKILSSPILLTFGDEYNSARYQQFVINQVKRVLLEMNIMNLQPYKKLVEEVGLSTNRLNRSSSARKPKRGNSRGNGKSHSPHHQPIQAPIQGQVMPPPMNYMAPAKNGNYPLYAGNLYVLDTNSMGMEMSQPLMNQQGNMLYVSQQRFQQEMTVMQQLEQLSLSSAALGYTSNPGTPNSGPNQRGLFF</sequence>
<dbReference type="Proteomes" id="UP000182259">
    <property type="component" value="Chromosome IV"/>
</dbReference>
<reference evidence="5 6" key="1">
    <citation type="submission" date="2016-10" db="EMBL/GenBank/DDBJ databases">
        <authorList>
            <person name="de Groot N.N."/>
        </authorList>
    </citation>
    <scope>NUCLEOTIDE SEQUENCE [LARGE SCALE GENOMIC DNA]</scope>
    <source>
        <strain evidence="5 6">PYCC 4715</strain>
    </source>
</reference>
<dbReference type="InterPro" id="IPR016024">
    <property type="entry name" value="ARM-type_fold"/>
</dbReference>
<proteinExistence type="predicted"/>
<feature type="compositionally biased region" description="Polar residues" evidence="3">
    <location>
        <begin position="463"/>
        <end position="474"/>
    </location>
</feature>
<feature type="domain" description="PUM-HD" evidence="4">
    <location>
        <begin position="524"/>
        <end position="928"/>
    </location>
</feature>
<feature type="region of interest" description="Disordered" evidence="3">
    <location>
        <begin position="930"/>
        <end position="968"/>
    </location>
</feature>
<organism evidence="5 6">
    <name type="scientific">Sungouiella intermedia</name>
    <dbReference type="NCBI Taxonomy" id="45354"/>
    <lineage>
        <taxon>Eukaryota</taxon>
        <taxon>Fungi</taxon>
        <taxon>Dikarya</taxon>
        <taxon>Ascomycota</taxon>
        <taxon>Saccharomycotina</taxon>
        <taxon>Pichiomycetes</taxon>
        <taxon>Metschnikowiaceae</taxon>
        <taxon>Sungouiella</taxon>
    </lineage>
</organism>
<feature type="repeat" description="Pumilio" evidence="2">
    <location>
        <begin position="634"/>
        <end position="670"/>
    </location>
</feature>
<dbReference type="PANTHER" id="PTHR47093">
    <property type="entry name" value="PROTEIN JSN1-RELATED"/>
    <property type="match status" value="1"/>
</dbReference>
<evidence type="ECO:0000313" key="6">
    <source>
        <dbReference type="Proteomes" id="UP000182259"/>
    </source>
</evidence>
<dbReference type="AlphaFoldDB" id="A0A1L0DGJ2"/>
<protein>
    <submittedName>
        <fullName evidence="5">CIC11C00000004684</fullName>
    </submittedName>
</protein>
<feature type="region of interest" description="Disordered" evidence="3">
    <location>
        <begin position="563"/>
        <end position="584"/>
    </location>
</feature>
<keyword evidence="1" id="KW-0677">Repeat</keyword>
<dbReference type="InterPro" id="IPR001313">
    <property type="entry name" value="Pumilio_RNA-bd_rpt"/>
</dbReference>
<dbReference type="SMART" id="SM00025">
    <property type="entry name" value="Pumilio"/>
    <property type="match status" value="5"/>
</dbReference>
<gene>
    <name evidence="5" type="ORF">SAMEA4029009_CIC11G00000004684</name>
</gene>
<evidence type="ECO:0000313" key="5">
    <source>
        <dbReference type="EMBL" id="SGZ55636.1"/>
    </source>
</evidence>
<evidence type="ECO:0000256" key="2">
    <source>
        <dbReference type="PROSITE-ProRule" id="PRU00317"/>
    </source>
</evidence>
<name>A0A1L0DGJ2_9ASCO</name>
<dbReference type="InterPro" id="IPR033133">
    <property type="entry name" value="PUM-HD"/>
</dbReference>
<dbReference type="GO" id="GO:0000288">
    <property type="term" value="P:nuclear-transcribed mRNA catabolic process, deadenylation-dependent decay"/>
    <property type="evidence" value="ECO:0007669"/>
    <property type="project" value="TreeGrafter"/>
</dbReference>
<feature type="repeat" description="Pumilio" evidence="2">
    <location>
        <begin position="597"/>
        <end position="633"/>
    </location>
</feature>
<dbReference type="InterPro" id="IPR052645">
    <property type="entry name" value="Pumilio_domain_protein"/>
</dbReference>